<dbReference type="InterPro" id="IPR015892">
    <property type="entry name" value="Carbonic_anhydrase_CS"/>
</dbReference>
<reference evidence="8 9" key="1">
    <citation type="submission" date="2023-12" db="EMBL/GenBank/DDBJ databases">
        <title>Sinomonas terricola sp. nov, isolated from litchi orchard soil in Guangdong, PR China.</title>
        <authorList>
            <person name="Jiaxin W."/>
            <person name="Yang Z."/>
            <person name="Honghui Z."/>
        </authorList>
    </citation>
    <scope>NUCLEOTIDE SEQUENCE [LARGE SCALE GENOMIC DNA]</scope>
    <source>
        <strain evidence="8 9">JGH33</strain>
    </source>
</reference>
<dbReference type="Gene3D" id="3.40.1050.10">
    <property type="entry name" value="Carbonic anhydrase"/>
    <property type="match status" value="1"/>
</dbReference>
<dbReference type="Pfam" id="PF00484">
    <property type="entry name" value="Pro_CA"/>
    <property type="match status" value="1"/>
</dbReference>
<protein>
    <recommendedName>
        <fullName evidence="2 7">Carbonic anhydrase</fullName>
        <ecNumber evidence="2 7">4.2.1.1</ecNumber>
    </recommendedName>
    <alternativeName>
        <fullName evidence="7">Carbonate dehydratase</fullName>
    </alternativeName>
</protein>
<comment type="catalytic activity">
    <reaction evidence="6 7">
        <text>hydrogencarbonate + H(+) = CO2 + H2O</text>
        <dbReference type="Rhea" id="RHEA:10748"/>
        <dbReference type="ChEBI" id="CHEBI:15377"/>
        <dbReference type="ChEBI" id="CHEBI:15378"/>
        <dbReference type="ChEBI" id="CHEBI:16526"/>
        <dbReference type="ChEBI" id="CHEBI:17544"/>
        <dbReference type="EC" id="4.2.1.1"/>
    </reaction>
</comment>
<comment type="function">
    <text evidence="5">Catalyzes the reversible hydration of carbon dioxide to form bicarbonate.</text>
</comment>
<keyword evidence="3 7" id="KW-0862">Zinc</keyword>
<evidence type="ECO:0000256" key="2">
    <source>
        <dbReference type="ARBA" id="ARBA00012925"/>
    </source>
</evidence>
<dbReference type="EC" id="4.2.1.1" evidence="2 7"/>
<dbReference type="PROSITE" id="PS00705">
    <property type="entry name" value="PROK_CO2_ANHYDRASE_2"/>
    <property type="match status" value="1"/>
</dbReference>
<dbReference type="EMBL" id="JAYGGQ010000013">
    <property type="protein sequence ID" value="MEA5456210.1"/>
    <property type="molecule type" value="Genomic_DNA"/>
</dbReference>
<evidence type="ECO:0000256" key="4">
    <source>
        <dbReference type="ARBA" id="ARBA00023239"/>
    </source>
</evidence>
<dbReference type="PANTHER" id="PTHR11002">
    <property type="entry name" value="CARBONIC ANHYDRASE"/>
    <property type="match status" value="1"/>
</dbReference>
<dbReference type="SMART" id="SM00947">
    <property type="entry name" value="Pro_CA"/>
    <property type="match status" value="1"/>
</dbReference>
<gene>
    <name evidence="8" type="ORF">SPF06_15850</name>
</gene>
<evidence type="ECO:0000313" key="8">
    <source>
        <dbReference type="EMBL" id="MEA5456210.1"/>
    </source>
</evidence>
<evidence type="ECO:0000313" key="9">
    <source>
        <dbReference type="Proteomes" id="UP001304769"/>
    </source>
</evidence>
<proteinExistence type="inferred from homology"/>
<keyword evidence="4 7" id="KW-0456">Lyase</keyword>
<organism evidence="8 9">
    <name type="scientific">Sinomonas terricola</name>
    <dbReference type="NCBI Taxonomy" id="3110330"/>
    <lineage>
        <taxon>Bacteria</taxon>
        <taxon>Bacillati</taxon>
        <taxon>Actinomycetota</taxon>
        <taxon>Actinomycetes</taxon>
        <taxon>Micrococcales</taxon>
        <taxon>Micrococcaceae</taxon>
        <taxon>Sinomonas</taxon>
    </lineage>
</organism>
<accession>A0ABU5T938</accession>
<comment type="similarity">
    <text evidence="1 7">Belongs to the beta-class carbonic anhydrase family.</text>
</comment>
<evidence type="ECO:0000256" key="6">
    <source>
        <dbReference type="ARBA" id="ARBA00048348"/>
    </source>
</evidence>
<sequence>MPASMSPAEAWRTLREGNERFVSGTSVHPNQDSARRDELVGSQNPFCVIFGCSDSRLAAEIIFDLGLGDAFVVRSAGQVIDAAVLGSLEYAIDPLDVPLIVILGHDNCGAVTASVKAYSTGAMPEGFVRDLVERIMPSVIASQRNGVTGVNDTVVEHVKQTGKRLIETSQVIARAVDEGRTAVLGVCYRLGEGRAELVSGIGNV</sequence>
<name>A0ABU5T938_9MICC</name>
<keyword evidence="9" id="KW-1185">Reference proteome</keyword>
<dbReference type="PANTHER" id="PTHR11002:SF79">
    <property type="entry name" value="CARBONIC ANHYDRASE 2"/>
    <property type="match status" value="1"/>
</dbReference>
<dbReference type="InterPro" id="IPR036874">
    <property type="entry name" value="Carbonic_anhydrase_sf"/>
</dbReference>
<dbReference type="Proteomes" id="UP001304769">
    <property type="component" value="Unassembled WGS sequence"/>
</dbReference>
<dbReference type="CDD" id="cd03378">
    <property type="entry name" value="beta_CA_cladeC"/>
    <property type="match status" value="1"/>
</dbReference>
<dbReference type="InterPro" id="IPR001765">
    <property type="entry name" value="Carbonic_anhydrase"/>
</dbReference>
<comment type="function">
    <text evidence="7">Reversible hydration of carbon dioxide.</text>
</comment>
<evidence type="ECO:0000256" key="3">
    <source>
        <dbReference type="ARBA" id="ARBA00022833"/>
    </source>
</evidence>
<evidence type="ECO:0000256" key="1">
    <source>
        <dbReference type="ARBA" id="ARBA00006217"/>
    </source>
</evidence>
<evidence type="ECO:0000256" key="7">
    <source>
        <dbReference type="RuleBase" id="RU003956"/>
    </source>
</evidence>
<evidence type="ECO:0000256" key="5">
    <source>
        <dbReference type="ARBA" id="ARBA00024993"/>
    </source>
</evidence>
<dbReference type="SUPFAM" id="SSF53056">
    <property type="entry name" value="beta-carbonic anhydrase, cab"/>
    <property type="match status" value="1"/>
</dbReference>
<comment type="caution">
    <text evidence="8">The sequence shown here is derived from an EMBL/GenBank/DDBJ whole genome shotgun (WGS) entry which is preliminary data.</text>
</comment>
<dbReference type="PROSITE" id="PS00704">
    <property type="entry name" value="PROK_CO2_ANHYDRASE_1"/>
    <property type="match status" value="1"/>
</dbReference>